<accession>A0AC35TG35</accession>
<sequence>MYFKKLDCDDLYVVKTSSGTSIKLANFSEIAITEDKQFPESILDAHTLYGYFTDYRTTRTKFDTKFLGLIMFSMLSGSPLKSTDSYLPETAFYTLKRDAAYLVKSMLEIRDDDKYDLCRSIRDSLYVTAKLTMQLKECLDGERKGMEEHKDCSKSFTNIKTEAHTNNGRTTRIKASKTKSGTSNNRRKKRCGSVGSVNSRLIESKTKIRGSRKISGESSLPYLESALVHKPRPNKTVLSVSNLMEEHSNLSDYHEVPGQQFGTARRAALTKNDKEFKMTFDLAIQPRQGKGKLPFKIACNFRDGKKPEVVINGHSFRKD</sequence>
<evidence type="ECO:0000313" key="1">
    <source>
        <dbReference type="Proteomes" id="UP000095286"/>
    </source>
</evidence>
<organism evidence="1 2">
    <name type="scientific">Rhabditophanes sp. KR3021</name>
    <dbReference type="NCBI Taxonomy" id="114890"/>
    <lineage>
        <taxon>Eukaryota</taxon>
        <taxon>Metazoa</taxon>
        <taxon>Ecdysozoa</taxon>
        <taxon>Nematoda</taxon>
        <taxon>Chromadorea</taxon>
        <taxon>Rhabditida</taxon>
        <taxon>Tylenchina</taxon>
        <taxon>Panagrolaimomorpha</taxon>
        <taxon>Strongyloidoidea</taxon>
        <taxon>Alloionematidae</taxon>
        <taxon>Rhabditophanes</taxon>
    </lineage>
</organism>
<protein>
    <submittedName>
        <fullName evidence="2">Protein kinase domain-containing protein</fullName>
    </submittedName>
</protein>
<reference evidence="2" key="1">
    <citation type="submission" date="2016-11" db="UniProtKB">
        <authorList>
            <consortium name="WormBaseParasite"/>
        </authorList>
    </citation>
    <scope>IDENTIFICATION</scope>
    <source>
        <strain evidence="2">KR3021</strain>
    </source>
</reference>
<dbReference type="Proteomes" id="UP000095286">
    <property type="component" value="Unplaced"/>
</dbReference>
<evidence type="ECO:0000313" key="2">
    <source>
        <dbReference type="WBParaSite" id="RSKR_0000020300.1"/>
    </source>
</evidence>
<dbReference type="WBParaSite" id="RSKR_0000020300.1">
    <property type="protein sequence ID" value="RSKR_0000020300.1"/>
    <property type="gene ID" value="RSKR_0000020300"/>
</dbReference>
<name>A0AC35TG35_9BILA</name>
<proteinExistence type="predicted"/>